<dbReference type="SUPFAM" id="SSF51338">
    <property type="entry name" value="Composite domain of metallo-dependent hydrolases"/>
    <property type="match status" value="1"/>
</dbReference>
<dbReference type="Gene3D" id="3.20.20.140">
    <property type="entry name" value="Metal-dependent hydrolases"/>
    <property type="match status" value="1"/>
</dbReference>
<dbReference type="Gene3D" id="2.30.40.10">
    <property type="entry name" value="Urease, subunit C, domain 1"/>
    <property type="match status" value="2"/>
</dbReference>
<dbReference type="EMBL" id="JNSL01000020">
    <property type="protein sequence ID" value="KGA20685.1"/>
    <property type="molecule type" value="Genomic_DNA"/>
</dbReference>
<dbReference type="PIRSF" id="PIRSF038971">
    <property type="entry name" value="PhnM"/>
    <property type="match status" value="1"/>
</dbReference>
<dbReference type="GO" id="GO:0019700">
    <property type="term" value="P:organic phosphonate catabolic process"/>
    <property type="evidence" value="ECO:0007669"/>
    <property type="project" value="InterPro"/>
</dbReference>
<dbReference type="NCBIfam" id="NF011984">
    <property type="entry name" value="PRK15446.1-5"/>
    <property type="match status" value="1"/>
</dbReference>
<dbReference type="GO" id="GO:0016810">
    <property type="term" value="F:hydrolase activity, acting on carbon-nitrogen (but not peptide) bonds"/>
    <property type="evidence" value="ECO:0007669"/>
    <property type="project" value="InterPro"/>
</dbReference>
<evidence type="ECO:0000259" key="1">
    <source>
        <dbReference type="Pfam" id="PF01979"/>
    </source>
</evidence>
<evidence type="ECO:0000313" key="2">
    <source>
        <dbReference type="EMBL" id="KGA20685.1"/>
    </source>
</evidence>
<dbReference type="Pfam" id="PF01979">
    <property type="entry name" value="Amidohydro_1"/>
    <property type="match status" value="1"/>
</dbReference>
<comment type="caution">
    <text evidence="2">The sequence shown here is derived from an EMBL/GenBank/DDBJ whole genome shotgun (WGS) entry which is preliminary data.</text>
</comment>
<dbReference type="InterPro" id="IPR011059">
    <property type="entry name" value="Metal-dep_hydrolase_composite"/>
</dbReference>
<dbReference type="AlphaFoldDB" id="A0A094Q8X4"/>
<reference evidence="2" key="1">
    <citation type="submission" date="2014-06" db="EMBL/GenBank/DDBJ databases">
        <title>Key roles for freshwater Actinobacteria revealed by deep metagenomic sequencing.</title>
        <authorList>
            <person name="Ghai R."/>
            <person name="Mizuno C.M."/>
            <person name="Picazo A."/>
            <person name="Camacho A."/>
            <person name="Rodriguez-Valera F."/>
        </authorList>
    </citation>
    <scope>NUCLEOTIDE SEQUENCE</scope>
</reference>
<dbReference type="InterPro" id="IPR012696">
    <property type="entry name" value="PhnM"/>
</dbReference>
<dbReference type="InterPro" id="IPR051781">
    <property type="entry name" value="Metallo-dep_Hydrolase"/>
</dbReference>
<name>A0A094Q8X4_9ZZZZ</name>
<protein>
    <recommendedName>
        <fullName evidence="1">Amidohydrolase-related domain-containing protein</fullName>
    </recommendedName>
</protein>
<dbReference type="InterPro" id="IPR032466">
    <property type="entry name" value="Metal_Hydrolase"/>
</dbReference>
<dbReference type="InterPro" id="IPR006680">
    <property type="entry name" value="Amidohydro-rel"/>
</dbReference>
<accession>A0A094Q8X4</accession>
<dbReference type="PANTHER" id="PTHR43135">
    <property type="entry name" value="ALPHA-D-RIBOSE 1-METHYLPHOSPHONATE 5-TRIPHOSPHATE DIPHOSPHATASE"/>
    <property type="match status" value="1"/>
</dbReference>
<feature type="domain" description="Amidohydrolase-related" evidence="1">
    <location>
        <begin position="52"/>
        <end position="367"/>
    </location>
</feature>
<sequence>MTIFSIINSTAILPTQILENATITIEDGVIIDIAENGPATERYVNAEGAICMPGIIDSHSDGFEMEPRPRPSVRLPLDFSIQSFEAKVRAAGVTTLFHGIGFENDGNRTVESANAYVDIIHEYSSSPTVMMNHRVLYRLDARDADGFNALCARIESDRQVDAKPLVSFEDHTPGQGQYRDRTYLENWIMGSRNMTREEAVAHVDQILIEREAVRHNKELALPWLTEQAALGNITLMAHDPATPEDVAEAVTWNASIAEFPTSVEAAQAARAAGLRTVCGAPNALRGSSHSGNVSATELISLGLCDGLSSDYLPFAMLGAVGTLVKNGTCTLPEAVRLVTYGPAETVGITDRGRLEVGLVADVVVCRFNGNLPSVLGVWRANGSPLQSLAMQGV</sequence>
<dbReference type="SUPFAM" id="SSF51556">
    <property type="entry name" value="Metallo-dependent hydrolases"/>
    <property type="match status" value="1"/>
</dbReference>
<dbReference type="PANTHER" id="PTHR43135:SF3">
    <property type="entry name" value="ALPHA-D-RIBOSE 1-METHYLPHOSPHONATE 5-TRIPHOSPHATE DIPHOSPHATASE"/>
    <property type="match status" value="1"/>
</dbReference>
<dbReference type="NCBIfam" id="NF011990">
    <property type="entry name" value="PRK15446.2-6"/>
    <property type="match status" value="1"/>
</dbReference>
<proteinExistence type="predicted"/>
<organism evidence="2">
    <name type="scientific">freshwater metagenome</name>
    <dbReference type="NCBI Taxonomy" id="449393"/>
    <lineage>
        <taxon>unclassified sequences</taxon>
        <taxon>metagenomes</taxon>
        <taxon>ecological metagenomes</taxon>
    </lineage>
</organism>
<gene>
    <name evidence="2" type="ORF">GM51_4940</name>
</gene>